<sequence>MASLILSLTLVACICTCDAFAPSSSTKHNPQRHASTSQLRLFDSLLQKTTRGSSGINSNNSISRSSLNRIPIEEFDILSRGFGLNDAPPFPYYIELSTPKSTTNNGDTSNQPTRLVIRHLEEEDITKVMPEVVREFGALSKPPAPTSPQPGDEVSTQIENWLFSMTVLIGLTQRVERRKVGYPSDNNSGEDVKCPDHNVICIVEQTPSRNSNGEQTTYSEEIVGIAELSYQPPNPNRNAPPFVLPFFAKTVLSKVSPSIQEDGTALTTPQGYISNVLVNKNRRGLGYGRIMMAALEGMARMWGCSDIRLHVDANEVSGRVAQKLYRSLGYAGVPDRASSKKRSGEKMYEWMGPSMANEGLYMVDGIPLLYMRKSLNEEVE</sequence>
<proteinExistence type="predicted"/>
<evidence type="ECO:0000313" key="3">
    <source>
        <dbReference type="EMBL" id="EED95711.1"/>
    </source>
</evidence>
<dbReference type="InParanoid" id="B8BQ20"/>
<dbReference type="SUPFAM" id="SSF55729">
    <property type="entry name" value="Acyl-CoA N-acyltransferases (Nat)"/>
    <property type="match status" value="1"/>
</dbReference>
<dbReference type="GO" id="GO:0016747">
    <property type="term" value="F:acyltransferase activity, transferring groups other than amino-acyl groups"/>
    <property type="evidence" value="ECO:0000318"/>
    <property type="project" value="GO_Central"/>
</dbReference>
<dbReference type="PANTHER" id="PTHR43617">
    <property type="entry name" value="L-AMINO ACID N-ACETYLTRANSFERASE"/>
    <property type="match status" value="1"/>
</dbReference>
<reference evidence="3 4" key="2">
    <citation type="journal article" date="2008" name="Nature">
        <title>The Phaeodactylum genome reveals the evolutionary history of diatom genomes.</title>
        <authorList>
            <person name="Bowler C."/>
            <person name="Allen A.E."/>
            <person name="Badger J.H."/>
            <person name="Grimwood J."/>
            <person name="Jabbari K."/>
            <person name="Kuo A."/>
            <person name="Maheswari U."/>
            <person name="Martens C."/>
            <person name="Maumus F."/>
            <person name="Otillar R.P."/>
            <person name="Rayko E."/>
            <person name="Salamov A."/>
            <person name="Vandepoele K."/>
            <person name="Beszteri B."/>
            <person name="Gruber A."/>
            <person name="Heijde M."/>
            <person name="Katinka M."/>
            <person name="Mock T."/>
            <person name="Valentin K."/>
            <person name="Verret F."/>
            <person name="Berges J.A."/>
            <person name="Brownlee C."/>
            <person name="Cadoret J.P."/>
            <person name="Chiovitti A."/>
            <person name="Choi C.J."/>
            <person name="Coesel S."/>
            <person name="De Martino A."/>
            <person name="Detter J.C."/>
            <person name="Durkin C."/>
            <person name="Falciatore A."/>
            <person name="Fournet J."/>
            <person name="Haruta M."/>
            <person name="Huysman M.J."/>
            <person name="Jenkins B.D."/>
            <person name="Jiroutova K."/>
            <person name="Jorgensen R.E."/>
            <person name="Joubert Y."/>
            <person name="Kaplan A."/>
            <person name="Kroger N."/>
            <person name="Kroth P.G."/>
            <person name="La Roche J."/>
            <person name="Lindquist E."/>
            <person name="Lommer M."/>
            <person name="Martin-Jezequel V."/>
            <person name="Lopez P.J."/>
            <person name="Lucas S."/>
            <person name="Mangogna M."/>
            <person name="McGinnis K."/>
            <person name="Medlin L.K."/>
            <person name="Montsant A."/>
            <person name="Oudot-Le Secq M.P."/>
            <person name="Napoli C."/>
            <person name="Obornik M."/>
            <person name="Parker M.S."/>
            <person name="Petit J.L."/>
            <person name="Porcel B.M."/>
            <person name="Poulsen N."/>
            <person name="Robison M."/>
            <person name="Rychlewski L."/>
            <person name="Rynearson T.A."/>
            <person name="Schmutz J."/>
            <person name="Shapiro H."/>
            <person name="Siaut M."/>
            <person name="Stanley M."/>
            <person name="Sussman M.R."/>
            <person name="Taylor A.R."/>
            <person name="Vardi A."/>
            <person name="von Dassow P."/>
            <person name="Vyverman W."/>
            <person name="Willis A."/>
            <person name="Wyrwicz L.S."/>
            <person name="Rokhsar D.S."/>
            <person name="Weissenbach J."/>
            <person name="Armbrust E.V."/>
            <person name="Green B.R."/>
            <person name="Van de Peer Y."/>
            <person name="Grigoriev I.V."/>
        </authorList>
    </citation>
    <scope>NUCLEOTIDE SEQUENCE [LARGE SCALE GENOMIC DNA]</scope>
    <source>
        <strain evidence="3 4">CCMP1335</strain>
    </source>
</reference>
<feature type="signal peptide" evidence="1">
    <location>
        <begin position="1"/>
        <end position="19"/>
    </location>
</feature>
<evidence type="ECO:0000259" key="2">
    <source>
        <dbReference type="PROSITE" id="PS51186"/>
    </source>
</evidence>
<dbReference type="PROSITE" id="PS51186">
    <property type="entry name" value="GNAT"/>
    <property type="match status" value="1"/>
</dbReference>
<dbReference type="PaxDb" id="35128-Thaps20683"/>
<dbReference type="KEGG" id="tps:THAPSDRAFT_20683"/>
<dbReference type="GeneID" id="7453448"/>
<dbReference type="InterPro" id="IPR016181">
    <property type="entry name" value="Acyl_CoA_acyltransferase"/>
</dbReference>
<dbReference type="Gene3D" id="3.40.630.30">
    <property type="match status" value="1"/>
</dbReference>
<evidence type="ECO:0000256" key="1">
    <source>
        <dbReference type="SAM" id="SignalP"/>
    </source>
</evidence>
<dbReference type="InterPro" id="IPR000182">
    <property type="entry name" value="GNAT_dom"/>
</dbReference>
<feature type="chain" id="PRO_5002869093" description="N-acetyltransferase domain-containing protein" evidence="1">
    <location>
        <begin position="20"/>
        <end position="380"/>
    </location>
</feature>
<evidence type="ECO:0000313" key="4">
    <source>
        <dbReference type="Proteomes" id="UP000001449"/>
    </source>
</evidence>
<dbReference type="OMA" id="ICIVEQT"/>
<keyword evidence="1" id="KW-0732">Signal</keyword>
<dbReference type="PANTHER" id="PTHR43617:SF34">
    <property type="entry name" value="PUTATIVE-RELATED"/>
    <property type="match status" value="1"/>
</dbReference>
<name>B8BQ20_THAPS</name>
<dbReference type="Pfam" id="PF00583">
    <property type="entry name" value="Acetyltransf_1"/>
    <property type="match status" value="1"/>
</dbReference>
<gene>
    <name evidence="3" type="ORF">THAPSDRAFT_20683</name>
</gene>
<feature type="domain" description="N-acetyltransferase" evidence="2">
    <location>
        <begin position="200"/>
        <end position="367"/>
    </location>
</feature>
<dbReference type="eggNOG" id="ENOG502SEGS">
    <property type="taxonomic scope" value="Eukaryota"/>
</dbReference>
<dbReference type="CDD" id="cd04301">
    <property type="entry name" value="NAT_SF"/>
    <property type="match status" value="1"/>
</dbReference>
<dbReference type="HOGENOM" id="CLU_728625_0_0_1"/>
<accession>B8BQ20</accession>
<protein>
    <recommendedName>
        <fullName evidence="2">N-acetyltransferase domain-containing protein</fullName>
    </recommendedName>
</protein>
<keyword evidence="4" id="KW-1185">Reference proteome</keyword>
<reference evidence="3 4" key="1">
    <citation type="journal article" date="2004" name="Science">
        <title>The genome of the diatom Thalassiosira pseudonana: ecology, evolution, and metabolism.</title>
        <authorList>
            <person name="Armbrust E.V."/>
            <person name="Berges J.A."/>
            <person name="Bowler C."/>
            <person name="Green B.R."/>
            <person name="Martinez D."/>
            <person name="Putnam N.H."/>
            <person name="Zhou S."/>
            <person name="Allen A.E."/>
            <person name="Apt K.E."/>
            <person name="Bechner M."/>
            <person name="Brzezinski M.A."/>
            <person name="Chaal B.K."/>
            <person name="Chiovitti A."/>
            <person name="Davis A.K."/>
            <person name="Demarest M.S."/>
            <person name="Detter J.C."/>
            <person name="Glavina T."/>
            <person name="Goodstein D."/>
            <person name="Hadi M.Z."/>
            <person name="Hellsten U."/>
            <person name="Hildebrand M."/>
            <person name="Jenkins B.D."/>
            <person name="Jurka J."/>
            <person name="Kapitonov V.V."/>
            <person name="Kroger N."/>
            <person name="Lau W.W."/>
            <person name="Lane T.W."/>
            <person name="Larimer F.W."/>
            <person name="Lippmeier J.C."/>
            <person name="Lucas S."/>
            <person name="Medina M."/>
            <person name="Montsant A."/>
            <person name="Obornik M."/>
            <person name="Parker M.S."/>
            <person name="Palenik B."/>
            <person name="Pazour G.J."/>
            <person name="Richardson P.M."/>
            <person name="Rynearson T.A."/>
            <person name="Saito M.A."/>
            <person name="Schwartz D.C."/>
            <person name="Thamatrakoln K."/>
            <person name="Valentin K."/>
            <person name="Vardi A."/>
            <person name="Wilkerson F.P."/>
            <person name="Rokhsar D.S."/>
        </authorList>
    </citation>
    <scope>NUCLEOTIDE SEQUENCE [LARGE SCALE GENOMIC DNA]</scope>
    <source>
        <strain evidence="3 4">CCMP1335</strain>
    </source>
</reference>
<dbReference type="RefSeq" id="XP_002286070.1">
    <property type="nucleotide sequence ID" value="XM_002286034.1"/>
</dbReference>
<organism evidence="3 4">
    <name type="scientific">Thalassiosira pseudonana</name>
    <name type="common">Marine diatom</name>
    <name type="synonym">Cyclotella nana</name>
    <dbReference type="NCBI Taxonomy" id="35128"/>
    <lineage>
        <taxon>Eukaryota</taxon>
        <taxon>Sar</taxon>
        <taxon>Stramenopiles</taxon>
        <taxon>Ochrophyta</taxon>
        <taxon>Bacillariophyta</taxon>
        <taxon>Coscinodiscophyceae</taxon>
        <taxon>Thalassiosirophycidae</taxon>
        <taxon>Thalassiosirales</taxon>
        <taxon>Thalassiosiraceae</taxon>
        <taxon>Thalassiosira</taxon>
    </lineage>
</organism>
<dbReference type="Proteomes" id="UP000001449">
    <property type="component" value="Chromosome 1"/>
</dbReference>
<dbReference type="AlphaFoldDB" id="B8BQ20"/>
<dbReference type="InterPro" id="IPR050276">
    <property type="entry name" value="MshD_Acetyltransferase"/>
</dbReference>
<dbReference type="EMBL" id="CM000638">
    <property type="protein sequence ID" value="EED95711.1"/>
    <property type="molecule type" value="Genomic_DNA"/>
</dbReference>